<proteinExistence type="predicted"/>
<sequence>MNTSTSTTFNDVPTELKELIAAHLDTKTLKAFRQVLQECSRTGWRPITERVSRVIEFSSHPNLTATALVQSLIIDVQDAMPKAAARVKDLEIAYACGPYERIPRSFAAVKLTSLQSISLQGVSVTKASLLTMLREHRGTLRTLKLNAVAVDVVDLDHTPATRKLRRWTSLIAYAGTQMNLSLLSLNSLTWYDAATDGVQDIYVQTPHAKYHHRFLDIQRKRWYKLSNGGLVSLEAVREGAQRFIEEVNKSLLPAPSEASTHL</sequence>
<gene>
    <name evidence="1" type="ORF">LTR37_018741</name>
</gene>
<organism evidence="1 2">
    <name type="scientific">Vermiconidia calcicola</name>
    <dbReference type="NCBI Taxonomy" id="1690605"/>
    <lineage>
        <taxon>Eukaryota</taxon>
        <taxon>Fungi</taxon>
        <taxon>Dikarya</taxon>
        <taxon>Ascomycota</taxon>
        <taxon>Pezizomycotina</taxon>
        <taxon>Dothideomycetes</taxon>
        <taxon>Dothideomycetidae</taxon>
        <taxon>Mycosphaerellales</taxon>
        <taxon>Extremaceae</taxon>
        <taxon>Vermiconidia</taxon>
    </lineage>
</organism>
<dbReference type="EMBL" id="JAUTXU010000269">
    <property type="protein sequence ID" value="KAK3691296.1"/>
    <property type="molecule type" value="Genomic_DNA"/>
</dbReference>
<keyword evidence="2" id="KW-1185">Reference proteome</keyword>
<protein>
    <submittedName>
        <fullName evidence="1">Uncharacterized protein</fullName>
    </submittedName>
</protein>
<evidence type="ECO:0000313" key="2">
    <source>
        <dbReference type="Proteomes" id="UP001281147"/>
    </source>
</evidence>
<accession>A0ACC3MHB1</accession>
<reference evidence="1" key="1">
    <citation type="submission" date="2023-07" db="EMBL/GenBank/DDBJ databases">
        <title>Black Yeasts Isolated from many extreme environments.</title>
        <authorList>
            <person name="Coleine C."/>
            <person name="Stajich J.E."/>
            <person name="Selbmann L."/>
        </authorList>
    </citation>
    <scope>NUCLEOTIDE SEQUENCE</scope>
    <source>
        <strain evidence="1">CCFEE 5714</strain>
    </source>
</reference>
<name>A0ACC3MHB1_9PEZI</name>
<evidence type="ECO:0000313" key="1">
    <source>
        <dbReference type="EMBL" id="KAK3691296.1"/>
    </source>
</evidence>
<comment type="caution">
    <text evidence="1">The sequence shown here is derived from an EMBL/GenBank/DDBJ whole genome shotgun (WGS) entry which is preliminary data.</text>
</comment>
<dbReference type="Proteomes" id="UP001281147">
    <property type="component" value="Unassembled WGS sequence"/>
</dbReference>